<dbReference type="Proteomes" id="UP000008206">
    <property type="component" value="Chromosome"/>
</dbReference>
<dbReference type="PANTHER" id="PTHR34107:SF5">
    <property type="entry name" value="SLL1355 PROTEIN"/>
    <property type="match status" value="1"/>
</dbReference>
<dbReference type="CDD" id="cd06260">
    <property type="entry name" value="DUF820-like"/>
    <property type="match status" value="1"/>
</dbReference>
<dbReference type="SUPFAM" id="SSF52980">
    <property type="entry name" value="Restriction endonuclease-like"/>
    <property type="match status" value="1"/>
</dbReference>
<proteinExistence type="predicted"/>
<reference evidence="3" key="1">
    <citation type="journal article" date="2011" name="MBio">
        <title>Novel metabolic attributes of the genus Cyanothece, comprising a group of unicellular nitrogen-fixing Cyanobacteria.</title>
        <authorList>
            <person name="Bandyopadhyay A."/>
            <person name="Elvitigala T."/>
            <person name="Welsh E."/>
            <person name="Stockel J."/>
            <person name="Liberton M."/>
            <person name="Min H."/>
            <person name="Sherman L.A."/>
            <person name="Pakrasi H.B."/>
        </authorList>
    </citation>
    <scope>NUCLEOTIDE SEQUENCE [LARGE SCALE GENOMIC DNA]</scope>
    <source>
        <strain evidence="3">PCC 7822</strain>
    </source>
</reference>
<dbReference type="KEGG" id="cyj:Cyan7822_0357"/>
<dbReference type="InterPro" id="IPR008538">
    <property type="entry name" value="Uma2"/>
</dbReference>
<dbReference type="OrthoDB" id="517930at2"/>
<dbReference type="AlphaFoldDB" id="E0U667"/>
<evidence type="ECO:0000313" key="3">
    <source>
        <dbReference type="Proteomes" id="UP000008206"/>
    </source>
</evidence>
<dbReference type="eggNOG" id="COG4636">
    <property type="taxonomic scope" value="Bacteria"/>
</dbReference>
<dbReference type="RefSeq" id="WP_013320513.1">
    <property type="nucleotide sequence ID" value="NC_014501.1"/>
</dbReference>
<dbReference type="EMBL" id="CP002198">
    <property type="protein sequence ID" value="ADN12403.1"/>
    <property type="molecule type" value="Genomic_DNA"/>
</dbReference>
<feature type="domain" description="Putative restriction endonuclease" evidence="1">
    <location>
        <begin position="14"/>
        <end position="179"/>
    </location>
</feature>
<name>E0U667_GLOV7</name>
<dbReference type="InterPro" id="IPR012296">
    <property type="entry name" value="Nuclease_put_TT1808"/>
</dbReference>
<gene>
    <name evidence="2" type="ordered locus">Cyan7822_0357</name>
</gene>
<dbReference type="InterPro" id="IPR011335">
    <property type="entry name" value="Restrct_endonuc-II-like"/>
</dbReference>
<dbReference type="Pfam" id="PF05685">
    <property type="entry name" value="Uma2"/>
    <property type="match status" value="1"/>
</dbReference>
<organism evidence="2 3">
    <name type="scientific">Gloeothece verrucosa (strain PCC 7822)</name>
    <name type="common">Cyanothece sp. (strain PCC 7822)</name>
    <dbReference type="NCBI Taxonomy" id="497965"/>
    <lineage>
        <taxon>Bacteria</taxon>
        <taxon>Bacillati</taxon>
        <taxon>Cyanobacteriota</taxon>
        <taxon>Cyanophyceae</taxon>
        <taxon>Oscillatoriophycideae</taxon>
        <taxon>Chroococcales</taxon>
        <taxon>Aphanothecaceae</taxon>
        <taxon>Gloeothece</taxon>
        <taxon>Gloeothece verrucosa</taxon>
    </lineage>
</organism>
<evidence type="ECO:0000259" key="1">
    <source>
        <dbReference type="Pfam" id="PF05685"/>
    </source>
</evidence>
<keyword evidence="3" id="KW-1185">Reference proteome</keyword>
<dbReference type="HOGENOM" id="CLU_107036_0_0_3"/>
<sequence>MTIVNHLTQKLTLAEFLTLPETKPASEYFDGEIYQKPMPQGEHSSLQGELVAAINGRGKSKKLVYALPELRCTFGGRSIVPDIAVFTWERIPKNSEGRILNKFEIYPDWIIEILSPEQSANKVMKKIIFSLKQGTQLGWLIDTEDESVMIFKPDQLPEIKSDEEILPVLKVLEDWQLSANDMFQWLTL</sequence>
<protein>
    <recommendedName>
        <fullName evidence="1">Putative restriction endonuclease domain-containing protein</fullName>
    </recommendedName>
</protein>
<dbReference type="PANTHER" id="PTHR34107">
    <property type="entry name" value="SLL0198 PROTEIN-RELATED"/>
    <property type="match status" value="1"/>
</dbReference>
<dbReference type="STRING" id="497965.Cyan7822_0357"/>
<accession>E0U667</accession>
<dbReference type="Gene3D" id="3.90.1570.10">
    <property type="entry name" value="tt1808, chain A"/>
    <property type="match status" value="1"/>
</dbReference>
<evidence type="ECO:0000313" key="2">
    <source>
        <dbReference type="EMBL" id="ADN12403.1"/>
    </source>
</evidence>